<keyword evidence="1" id="KW-0472">Membrane</keyword>
<dbReference type="AlphaFoldDB" id="A0AA97I373"/>
<organism evidence="2 3">
    <name type="scientific">Alterisphingorhabdus coralli</name>
    <dbReference type="NCBI Taxonomy" id="3071408"/>
    <lineage>
        <taxon>Bacteria</taxon>
        <taxon>Pseudomonadati</taxon>
        <taxon>Pseudomonadota</taxon>
        <taxon>Alphaproteobacteria</taxon>
        <taxon>Sphingomonadales</taxon>
        <taxon>Sphingomonadaceae</taxon>
        <taxon>Alterisphingorhabdus (ex Yan et al. 2024)</taxon>
    </lineage>
</organism>
<evidence type="ECO:0000256" key="1">
    <source>
        <dbReference type="SAM" id="Phobius"/>
    </source>
</evidence>
<reference evidence="2 3" key="1">
    <citation type="submission" date="2023-10" db="EMBL/GenBank/DDBJ databases">
        <title>Complete genome sequence of a Sphingomonadaceae bacterium.</title>
        <authorList>
            <person name="Yan C."/>
        </authorList>
    </citation>
    <scope>NUCLEOTIDE SEQUENCE [LARGE SCALE GENOMIC DNA]</scope>
    <source>
        <strain evidence="2 3">SCSIO 66989</strain>
    </source>
</reference>
<dbReference type="Proteomes" id="UP001302429">
    <property type="component" value="Chromosome"/>
</dbReference>
<keyword evidence="1" id="KW-0812">Transmembrane</keyword>
<proteinExistence type="predicted"/>
<name>A0AA97I373_9SPHN</name>
<accession>A0AA97I373</accession>
<evidence type="ECO:0000313" key="2">
    <source>
        <dbReference type="EMBL" id="WOE76475.1"/>
    </source>
</evidence>
<feature type="transmembrane region" description="Helical" evidence="1">
    <location>
        <begin position="6"/>
        <end position="25"/>
    </location>
</feature>
<sequence>MDPEPFVLVGMIMGAFIGTLGTLAIQFYGRRKARAAVEENGGAPEKQERTYLINQQDKMLSAMMRLEERISVVERISTEREGTTGRLSEEIEQLR</sequence>
<gene>
    <name evidence="2" type="ORF">RB602_07110</name>
</gene>
<evidence type="ECO:0000313" key="3">
    <source>
        <dbReference type="Proteomes" id="UP001302429"/>
    </source>
</evidence>
<keyword evidence="3" id="KW-1185">Reference proteome</keyword>
<protein>
    <submittedName>
        <fullName evidence="2">Uncharacterized protein</fullName>
    </submittedName>
</protein>
<dbReference type="EMBL" id="CP136594">
    <property type="protein sequence ID" value="WOE76475.1"/>
    <property type="molecule type" value="Genomic_DNA"/>
</dbReference>
<dbReference type="KEGG" id="acoa:RB602_07110"/>
<keyword evidence="1" id="KW-1133">Transmembrane helix</keyword>
<dbReference type="RefSeq" id="WP_317084200.1">
    <property type="nucleotide sequence ID" value="NZ_CP136594.1"/>
</dbReference>